<evidence type="ECO:0000313" key="8">
    <source>
        <dbReference type="Proteomes" id="UP000239899"/>
    </source>
</evidence>
<evidence type="ECO:0000313" key="7">
    <source>
        <dbReference type="EMBL" id="PRW45169.1"/>
    </source>
</evidence>
<feature type="compositionally biased region" description="Basic and acidic residues" evidence="5">
    <location>
        <begin position="212"/>
        <end position="226"/>
    </location>
</feature>
<dbReference type="PANTHER" id="PTHR12276:SF45">
    <property type="entry name" value="CLATHRIN INTERACTOR 1"/>
    <property type="match status" value="1"/>
</dbReference>
<dbReference type="GO" id="GO:0030276">
    <property type="term" value="F:clathrin binding"/>
    <property type="evidence" value="ECO:0007669"/>
    <property type="project" value="TreeGrafter"/>
</dbReference>
<dbReference type="Pfam" id="PF01417">
    <property type="entry name" value="ENTH"/>
    <property type="match status" value="1"/>
</dbReference>
<dbReference type="GO" id="GO:0005886">
    <property type="term" value="C:plasma membrane"/>
    <property type="evidence" value="ECO:0007669"/>
    <property type="project" value="TreeGrafter"/>
</dbReference>
<keyword evidence="3" id="KW-0968">Cytoplasmic vesicle</keyword>
<keyword evidence="8" id="KW-1185">Reference proteome</keyword>
<feature type="compositionally biased region" description="Low complexity" evidence="5">
    <location>
        <begin position="381"/>
        <end position="391"/>
    </location>
</feature>
<dbReference type="STRING" id="3076.A0A2P6TLK2"/>
<dbReference type="GO" id="GO:0005543">
    <property type="term" value="F:phospholipid binding"/>
    <property type="evidence" value="ECO:0007669"/>
    <property type="project" value="TreeGrafter"/>
</dbReference>
<feature type="region of interest" description="Disordered" evidence="5">
    <location>
        <begin position="362"/>
        <end position="414"/>
    </location>
</feature>
<dbReference type="FunFam" id="1.25.40.90:FF:000006">
    <property type="entry name" value="Clathrin interactor 1"/>
    <property type="match status" value="1"/>
</dbReference>
<evidence type="ECO:0000256" key="1">
    <source>
        <dbReference type="ARBA" id="ARBA00004132"/>
    </source>
</evidence>
<dbReference type="Proteomes" id="UP000239899">
    <property type="component" value="Unassembled WGS sequence"/>
</dbReference>
<feature type="compositionally biased region" description="Low complexity" evidence="5">
    <location>
        <begin position="174"/>
        <end position="183"/>
    </location>
</feature>
<feature type="compositionally biased region" description="Low complexity" evidence="5">
    <location>
        <begin position="362"/>
        <end position="374"/>
    </location>
</feature>
<dbReference type="GO" id="GO:0006897">
    <property type="term" value="P:endocytosis"/>
    <property type="evidence" value="ECO:0007669"/>
    <property type="project" value="TreeGrafter"/>
</dbReference>
<sequence length="559" mass="57096">MDKLREVDWRGMVKTATQKVKKYTLNLTDLELKVEDATSAETWGPHGSTMNEIADAAFDPENYRQIMGVLARRLQERDENWRMCYKALLLLEHLIKHGPGKIVGDVQSSASVLERLQYFEYKDANLKDHGVNVRHRAKEILQLVNDPQRLREEREKAKANRAKYRGVSADQMRSSSFAGAGSSSFGRVSHTAGSLQLGGSSFSGGGGGGLSRRTDSYDETEQDSHYISKRTGSTSATAEAPSAGCAGGAGGSGDDPVAATRARIEKLKLSGTVASEDKEAAADHGKKKLTDVRVNPKIAASLGLKIPVQPPPAAARPPAAQPAATAAAAEIDLLGGLEEPAAPAPAPAAPAAAPAFDPFAAPAAPAQQQQQQQPSWDAFGAPAAAAPAAAPLDLLGGLNSPTPAPAALQQPRPAAPVDPFAAMSVPAAPAAPAAAPPKAAAAVAAGVPSALPEDMFSDLTGIGGRAHQPMGNMHGASPRAGSTGGMGGWGAAPMGGAQQSGSFGDFAGGSGFAAAAPAGQPMLPDEFGSFGGTGVQPAQQAQQGAAASSGPDPFADLLK</sequence>
<dbReference type="InterPro" id="IPR013809">
    <property type="entry name" value="ENTH"/>
</dbReference>
<dbReference type="EMBL" id="LHPG02000012">
    <property type="protein sequence ID" value="PRW45169.1"/>
    <property type="molecule type" value="Genomic_DNA"/>
</dbReference>
<dbReference type="SMART" id="SM00273">
    <property type="entry name" value="ENTH"/>
    <property type="match status" value="1"/>
</dbReference>
<dbReference type="PROSITE" id="PS50942">
    <property type="entry name" value="ENTH"/>
    <property type="match status" value="1"/>
</dbReference>
<reference evidence="7 8" key="1">
    <citation type="journal article" date="2018" name="Plant J.">
        <title>Genome sequences of Chlorella sorokiniana UTEX 1602 and Micractinium conductrix SAG 241.80: implications to maltose excretion by a green alga.</title>
        <authorList>
            <person name="Arriola M.B."/>
            <person name="Velmurugan N."/>
            <person name="Zhang Y."/>
            <person name="Plunkett M.H."/>
            <person name="Hondzo H."/>
            <person name="Barney B.M."/>
        </authorList>
    </citation>
    <scope>NUCLEOTIDE SEQUENCE [LARGE SCALE GENOMIC DNA]</scope>
    <source>
        <strain evidence="8">UTEX 1602</strain>
    </source>
</reference>
<dbReference type="OrthoDB" id="4033880at2759"/>
<dbReference type="InterPro" id="IPR008942">
    <property type="entry name" value="ENTH_VHS"/>
</dbReference>
<feature type="region of interest" description="Disordered" evidence="5">
    <location>
        <begin position="196"/>
        <end position="257"/>
    </location>
</feature>
<evidence type="ECO:0000256" key="2">
    <source>
        <dbReference type="ARBA" id="ARBA00010130"/>
    </source>
</evidence>
<feature type="region of interest" description="Disordered" evidence="5">
    <location>
        <begin position="458"/>
        <end position="493"/>
    </location>
</feature>
<gene>
    <name evidence="7" type="ORF">C2E21_6250</name>
</gene>
<proteinExistence type="inferred from homology"/>
<dbReference type="GO" id="GO:0005768">
    <property type="term" value="C:endosome"/>
    <property type="evidence" value="ECO:0007669"/>
    <property type="project" value="TreeGrafter"/>
</dbReference>
<feature type="compositionally biased region" description="Low complexity" evidence="5">
    <location>
        <begin position="536"/>
        <end position="551"/>
    </location>
</feature>
<keyword evidence="4" id="KW-0175">Coiled coil</keyword>
<comment type="similarity">
    <text evidence="2">Belongs to the epsin family.</text>
</comment>
<evidence type="ECO:0000259" key="6">
    <source>
        <dbReference type="PROSITE" id="PS50942"/>
    </source>
</evidence>
<feature type="region of interest" description="Disordered" evidence="5">
    <location>
        <begin position="151"/>
        <end position="183"/>
    </location>
</feature>
<evidence type="ECO:0000256" key="3">
    <source>
        <dbReference type="ARBA" id="ARBA00023329"/>
    </source>
</evidence>
<comment type="subcellular location">
    <subcellularLocation>
        <location evidence="1">Cytoplasmic vesicle</location>
        <location evidence="1">Clathrin-coated vesicle</location>
    </subcellularLocation>
</comment>
<evidence type="ECO:0000256" key="4">
    <source>
        <dbReference type="SAM" id="Coils"/>
    </source>
</evidence>
<dbReference type="AlphaFoldDB" id="A0A2P6TLK2"/>
<organism evidence="7 8">
    <name type="scientific">Chlorella sorokiniana</name>
    <name type="common">Freshwater green alga</name>
    <dbReference type="NCBI Taxonomy" id="3076"/>
    <lineage>
        <taxon>Eukaryota</taxon>
        <taxon>Viridiplantae</taxon>
        <taxon>Chlorophyta</taxon>
        <taxon>core chlorophytes</taxon>
        <taxon>Trebouxiophyceae</taxon>
        <taxon>Chlorellales</taxon>
        <taxon>Chlorellaceae</taxon>
        <taxon>Chlorella clade</taxon>
        <taxon>Chlorella</taxon>
    </lineage>
</organism>
<protein>
    <submittedName>
        <fullName evidence="7">ENTH domain-containing</fullName>
    </submittedName>
</protein>
<feature type="domain" description="ENTH" evidence="6">
    <location>
        <begin position="22"/>
        <end position="154"/>
    </location>
</feature>
<feature type="coiled-coil region" evidence="4">
    <location>
        <begin position="13"/>
        <end position="40"/>
    </location>
</feature>
<dbReference type="CDD" id="cd03571">
    <property type="entry name" value="ENTH"/>
    <property type="match status" value="1"/>
</dbReference>
<name>A0A2P6TLK2_CHLSO</name>
<evidence type="ECO:0000256" key="5">
    <source>
        <dbReference type="SAM" id="MobiDB-lite"/>
    </source>
</evidence>
<dbReference type="PANTHER" id="PTHR12276">
    <property type="entry name" value="EPSIN/ENT-RELATED"/>
    <property type="match status" value="1"/>
</dbReference>
<dbReference type="SUPFAM" id="SSF48464">
    <property type="entry name" value="ENTH/VHS domain"/>
    <property type="match status" value="1"/>
</dbReference>
<dbReference type="Gene3D" id="1.25.40.90">
    <property type="match status" value="1"/>
</dbReference>
<dbReference type="GO" id="GO:0030125">
    <property type="term" value="C:clathrin vesicle coat"/>
    <property type="evidence" value="ECO:0007669"/>
    <property type="project" value="TreeGrafter"/>
</dbReference>
<feature type="region of interest" description="Disordered" evidence="5">
    <location>
        <begin position="514"/>
        <end position="559"/>
    </location>
</feature>
<comment type="caution">
    <text evidence="7">The sequence shown here is derived from an EMBL/GenBank/DDBJ whole genome shotgun (WGS) entry which is preliminary data.</text>
</comment>
<feature type="compositionally biased region" description="Gly residues" evidence="5">
    <location>
        <begin position="201"/>
        <end position="210"/>
    </location>
</feature>
<accession>A0A2P6TLK2</accession>